<evidence type="ECO:0000313" key="1">
    <source>
        <dbReference type="EMBL" id="MED6259200.1"/>
    </source>
</evidence>
<accession>A0ABU7CBE3</accession>
<dbReference type="Proteomes" id="UP001345963">
    <property type="component" value="Unassembled WGS sequence"/>
</dbReference>
<dbReference type="EMBL" id="JAHUTI010082523">
    <property type="protein sequence ID" value="MED6259200.1"/>
    <property type="molecule type" value="Genomic_DNA"/>
</dbReference>
<gene>
    <name evidence="1" type="ORF">ATANTOWER_018524</name>
</gene>
<sequence>LSQGKGRKAGGGRLIYAEQKQLNRNTKELSDQGENLTEIIPNKCQEMGMLALCSVFCLVPVLQILHLRASCRRLLGWACHLLLHLLTGATQVQSASFYWQHKRSRKLVTLA</sequence>
<feature type="non-terminal residue" evidence="1">
    <location>
        <position position="1"/>
    </location>
</feature>
<proteinExistence type="predicted"/>
<comment type="caution">
    <text evidence="1">The sequence shown here is derived from an EMBL/GenBank/DDBJ whole genome shotgun (WGS) entry which is preliminary data.</text>
</comment>
<evidence type="ECO:0000313" key="2">
    <source>
        <dbReference type="Proteomes" id="UP001345963"/>
    </source>
</evidence>
<organism evidence="1 2">
    <name type="scientific">Ataeniobius toweri</name>
    <dbReference type="NCBI Taxonomy" id="208326"/>
    <lineage>
        <taxon>Eukaryota</taxon>
        <taxon>Metazoa</taxon>
        <taxon>Chordata</taxon>
        <taxon>Craniata</taxon>
        <taxon>Vertebrata</taxon>
        <taxon>Euteleostomi</taxon>
        <taxon>Actinopterygii</taxon>
        <taxon>Neopterygii</taxon>
        <taxon>Teleostei</taxon>
        <taxon>Neoteleostei</taxon>
        <taxon>Acanthomorphata</taxon>
        <taxon>Ovalentaria</taxon>
        <taxon>Atherinomorphae</taxon>
        <taxon>Cyprinodontiformes</taxon>
        <taxon>Goodeidae</taxon>
        <taxon>Ataeniobius</taxon>
    </lineage>
</organism>
<reference evidence="1 2" key="1">
    <citation type="submission" date="2021-07" db="EMBL/GenBank/DDBJ databases">
        <authorList>
            <person name="Palmer J.M."/>
        </authorList>
    </citation>
    <scope>NUCLEOTIDE SEQUENCE [LARGE SCALE GENOMIC DNA]</scope>
    <source>
        <strain evidence="1 2">AT_MEX2019</strain>
        <tissue evidence="1">Muscle</tissue>
    </source>
</reference>
<keyword evidence="2" id="KW-1185">Reference proteome</keyword>
<name>A0ABU7CBE3_9TELE</name>
<protein>
    <submittedName>
        <fullName evidence="1">Uncharacterized protein</fullName>
    </submittedName>
</protein>